<evidence type="ECO:0000313" key="4">
    <source>
        <dbReference type="EMBL" id="RHD79870.1"/>
    </source>
</evidence>
<dbReference type="EMBL" id="QSJM01000028">
    <property type="protein sequence ID" value="RHD79870.1"/>
    <property type="molecule type" value="Genomic_DNA"/>
</dbReference>
<sequence>MIQREKTIAELTVNGSSFREKDVAFLLGVQHDTRYEYRSVTSNVEGRLDYILTSIIKYQQIELKKYNNAIFYLSVPSRYPLADEELENFRIKIRELLGYDNMLFGMAITDSSNMRIKAVLHLILN</sequence>
<protein>
    <submittedName>
        <fullName evidence="2">Uncharacterized protein</fullName>
    </submittedName>
</protein>
<evidence type="ECO:0000313" key="6">
    <source>
        <dbReference type="Proteomes" id="UP000283429"/>
    </source>
</evidence>
<accession>A0A3E4WVQ0</accession>
<dbReference type="Proteomes" id="UP000285469">
    <property type="component" value="Unassembled WGS sequence"/>
</dbReference>
<evidence type="ECO:0000313" key="2">
    <source>
        <dbReference type="EMBL" id="RGM46020.1"/>
    </source>
</evidence>
<proteinExistence type="predicted"/>
<dbReference type="EMBL" id="QSTG01000006">
    <property type="protein sequence ID" value="RGM46020.1"/>
    <property type="molecule type" value="Genomic_DNA"/>
</dbReference>
<dbReference type="Proteomes" id="UP000261003">
    <property type="component" value="Unassembled WGS sequence"/>
</dbReference>
<dbReference type="EMBL" id="QSAI01000001">
    <property type="protein sequence ID" value="RGW50684.1"/>
    <property type="molecule type" value="Genomic_DNA"/>
</dbReference>
<evidence type="ECO:0000313" key="7">
    <source>
        <dbReference type="Proteomes" id="UP000285469"/>
    </source>
</evidence>
<dbReference type="EMBL" id="JAJCQG010000038">
    <property type="protein sequence ID" value="MCB7281857.1"/>
    <property type="molecule type" value="Genomic_DNA"/>
</dbReference>
<evidence type="ECO:0000313" key="5">
    <source>
        <dbReference type="Proteomes" id="UP000261003"/>
    </source>
</evidence>
<gene>
    <name evidence="4" type="ORF">DW783_10735</name>
    <name evidence="3" type="ORF">DWV70_00340</name>
    <name evidence="2" type="ORF">DXC16_05615</name>
    <name evidence="1" type="ORF">LI282_12520</name>
</gene>
<organism evidence="2 5">
    <name type="scientific">Phocaeicola vulgatus</name>
    <name type="common">Bacteroides vulgatus</name>
    <dbReference type="NCBI Taxonomy" id="821"/>
    <lineage>
        <taxon>Bacteria</taxon>
        <taxon>Pseudomonadati</taxon>
        <taxon>Bacteroidota</taxon>
        <taxon>Bacteroidia</taxon>
        <taxon>Bacteroidales</taxon>
        <taxon>Bacteroidaceae</taxon>
        <taxon>Phocaeicola</taxon>
    </lineage>
</organism>
<evidence type="ECO:0000313" key="3">
    <source>
        <dbReference type="EMBL" id="RGW50684.1"/>
    </source>
</evidence>
<reference evidence="5 6" key="1">
    <citation type="submission" date="2018-08" db="EMBL/GenBank/DDBJ databases">
        <title>A genome reference for cultivated species of the human gut microbiota.</title>
        <authorList>
            <person name="Zou Y."/>
            <person name="Xue W."/>
            <person name="Luo G."/>
        </authorList>
    </citation>
    <scope>NUCLEOTIDE SEQUENCE [LARGE SCALE GENOMIC DNA]</scope>
    <source>
        <strain evidence="3 7">AF12-25</strain>
        <strain evidence="4 6">AM30-40</strain>
        <strain evidence="2 5">OM08-13BH</strain>
    </source>
</reference>
<dbReference type="RefSeq" id="WP_009275663.1">
    <property type="nucleotide sequence ID" value="NZ_DAWDIY010000012.1"/>
</dbReference>
<reference evidence="1" key="2">
    <citation type="submission" date="2021-10" db="EMBL/GenBank/DDBJ databases">
        <title>Collection of gut derived symbiotic bacterial strains cultured from healthy donors.</title>
        <authorList>
            <person name="Lin H."/>
            <person name="Littmann E."/>
            <person name="Kohout C."/>
            <person name="Pamer E.G."/>
        </authorList>
    </citation>
    <scope>NUCLEOTIDE SEQUENCE</scope>
    <source>
        <strain evidence="1">DFI.1.167</strain>
    </source>
</reference>
<evidence type="ECO:0000313" key="1">
    <source>
        <dbReference type="EMBL" id="MCB7281857.1"/>
    </source>
</evidence>
<comment type="caution">
    <text evidence="2">The sequence shown here is derived from an EMBL/GenBank/DDBJ whole genome shotgun (WGS) entry which is preliminary data.</text>
</comment>
<dbReference type="Proteomes" id="UP000283429">
    <property type="component" value="Unassembled WGS sequence"/>
</dbReference>
<name>A0A3E4WVQ0_PHOVU</name>
<dbReference type="Proteomes" id="UP001199363">
    <property type="component" value="Unassembled WGS sequence"/>
</dbReference>
<dbReference type="AlphaFoldDB" id="A0A3E4WVQ0"/>